<evidence type="ECO:0000256" key="5">
    <source>
        <dbReference type="ARBA" id="ARBA00023136"/>
    </source>
</evidence>
<evidence type="ECO:0000256" key="1">
    <source>
        <dbReference type="ARBA" id="ARBA00004651"/>
    </source>
</evidence>
<feature type="domain" description="SSD" evidence="7">
    <location>
        <begin position="637"/>
        <end position="779"/>
    </location>
</feature>
<reference evidence="8 9" key="1">
    <citation type="submission" date="2017-10" db="EMBL/GenBank/DDBJ databases">
        <title>Novel microbial diversity and functional potential in the marine mammal oral microbiome.</title>
        <authorList>
            <person name="Dudek N.K."/>
            <person name="Sun C.L."/>
            <person name="Burstein D."/>
            <person name="Kantor R.S."/>
            <person name="Aliaga Goltsman D.S."/>
            <person name="Bik E.M."/>
            <person name="Thomas B.C."/>
            <person name="Banfield J.F."/>
            <person name="Relman D.A."/>
        </authorList>
    </citation>
    <scope>NUCLEOTIDE SEQUENCE [LARGE SCALE GENOMIC DNA]</scope>
    <source>
        <strain evidence="8">DOLZORAL124_49_17</strain>
    </source>
</reference>
<dbReference type="Gene3D" id="1.20.1640.10">
    <property type="entry name" value="Multidrug efflux transporter AcrB transmembrane domain"/>
    <property type="match status" value="2"/>
</dbReference>
<gene>
    <name evidence="8" type="ORF">CSB45_01775</name>
</gene>
<dbReference type="PRINTS" id="PR00702">
    <property type="entry name" value="ACRIFLAVINRP"/>
</dbReference>
<feature type="transmembrane region" description="Helical" evidence="6">
    <location>
        <begin position="722"/>
        <end position="745"/>
    </location>
</feature>
<dbReference type="PANTHER" id="PTHR33406">
    <property type="entry name" value="MEMBRANE PROTEIN MJ1562-RELATED"/>
    <property type="match status" value="1"/>
</dbReference>
<dbReference type="InterPro" id="IPR001036">
    <property type="entry name" value="Acrflvin-R"/>
</dbReference>
<evidence type="ECO:0000256" key="2">
    <source>
        <dbReference type="ARBA" id="ARBA00022475"/>
    </source>
</evidence>
<feature type="transmembrane region" description="Helical" evidence="6">
    <location>
        <begin position="333"/>
        <end position="356"/>
    </location>
</feature>
<dbReference type="InterPro" id="IPR050545">
    <property type="entry name" value="Mycobact_MmpL"/>
</dbReference>
<feature type="transmembrane region" description="Helical" evidence="6">
    <location>
        <begin position="629"/>
        <end position="647"/>
    </location>
</feature>
<dbReference type="Pfam" id="PF03176">
    <property type="entry name" value="MMPL"/>
    <property type="match status" value="2"/>
</dbReference>
<evidence type="ECO:0000313" key="9">
    <source>
        <dbReference type="Proteomes" id="UP000229740"/>
    </source>
</evidence>
<evidence type="ECO:0000313" key="8">
    <source>
        <dbReference type="EMBL" id="PID59183.1"/>
    </source>
</evidence>
<keyword evidence="2" id="KW-1003">Cell membrane</keyword>
<feature type="transmembrane region" description="Helical" evidence="6">
    <location>
        <begin position="289"/>
        <end position="312"/>
    </location>
</feature>
<evidence type="ECO:0000259" key="7">
    <source>
        <dbReference type="PROSITE" id="PS50156"/>
    </source>
</evidence>
<comment type="subcellular location">
    <subcellularLocation>
        <location evidence="1">Cell membrane</location>
        <topology evidence="1">Multi-pass membrane protein</topology>
    </subcellularLocation>
</comment>
<proteinExistence type="predicted"/>
<protein>
    <recommendedName>
        <fullName evidence="7">SSD domain-containing protein</fullName>
    </recommendedName>
</protein>
<dbReference type="Proteomes" id="UP000229740">
    <property type="component" value="Unassembled WGS sequence"/>
</dbReference>
<evidence type="ECO:0000256" key="3">
    <source>
        <dbReference type="ARBA" id="ARBA00022692"/>
    </source>
</evidence>
<organism evidence="8 9">
    <name type="scientific">candidate division KSB3 bacterium</name>
    <dbReference type="NCBI Taxonomy" id="2044937"/>
    <lineage>
        <taxon>Bacteria</taxon>
        <taxon>candidate division KSB3</taxon>
    </lineage>
</organism>
<feature type="transmembrane region" description="Helical" evidence="6">
    <location>
        <begin position="654"/>
        <end position="674"/>
    </location>
</feature>
<dbReference type="PROSITE" id="PS50156">
    <property type="entry name" value="SSD"/>
    <property type="match status" value="2"/>
</dbReference>
<feature type="domain" description="SSD" evidence="7">
    <location>
        <begin position="264"/>
        <end position="387"/>
    </location>
</feature>
<dbReference type="GO" id="GO:0005886">
    <property type="term" value="C:plasma membrane"/>
    <property type="evidence" value="ECO:0007669"/>
    <property type="project" value="UniProtKB-SubCell"/>
</dbReference>
<feature type="transmembrane region" description="Helical" evidence="6">
    <location>
        <begin position="235"/>
        <end position="254"/>
    </location>
</feature>
<keyword evidence="3 6" id="KW-0812">Transmembrane</keyword>
<dbReference type="InterPro" id="IPR004869">
    <property type="entry name" value="MMPL_dom"/>
</dbReference>
<dbReference type="PANTHER" id="PTHR33406:SF13">
    <property type="entry name" value="MEMBRANE PROTEIN YDFJ"/>
    <property type="match status" value="1"/>
</dbReference>
<sequence>MKIYEINRFFKKMGRFQIQYRWWIILIAVLLTVAGMTGLKRVSTSNAREDWFDDSEAIEIATDKFEEQFGNNDTVGVLIEAEDVFHPEVLKAIKELGDELLEKVPYADEVTSLAELEISIGTAEGIEVINPFEDGIPDDPETLEKIRELILSRRNLVNKLVSDDATETWLSLSLLEYPDKEEWSQETSTDPMFQVGEAAISIVTDPKWNSERYTFKAAGMPYTETEERDFFSKEMMTRVISGFVVMIVLLAFFLRSLRGVFVPVFTTIMGIVLVFGGMGWLGISVDSNLMTLPILLGMGLSVGYSIHLVNAFKRFFTRSGKRQEAMIAAVEETGWPIFFTAITTIGSVMSFATAGIITIEWLGYTCAAVVLADYVFVMFLFPALMSFGKDKPKPAEETLRSSIFDRWTEGIGRVVLSRNRLILKVFTLCLLLIVPGMFFMSINIDSFKFMGLKIPYIKRVYEVVNSQLGSYMSYNITIGYNDPDTIKDPEVMKHFDAFLEAVGAFELTKKNKAVPRVFSILDILKDMNQTFHSDDAAWYKVPDDRDLIAQLLFLYEISGGTRTFDWIDETYSTLRAQVQIKTYNANEIVRELRTIEELGEHYFPGAELSVVGTAVQFAELNKKIVTGEIKSIAVALVVIGVLLVLVFGSVKTGLIGMIPNVAPLIVIGGYMGYFRSPLDMMTMTIMPMLLGIAVDDTIHFITHIKYEFEKCGDYGTAILESFRTVGTTLAMTTIVLSATFGMYIFSPVANMARFGILAVLGLTSALVADYLMTPALMLLTRPFGKEASSIDY</sequence>
<feature type="transmembrane region" description="Helical" evidence="6">
    <location>
        <begin position="261"/>
        <end position="283"/>
    </location>
</feature>
<feature type="transmembrane region" description="Helical" evidence="6">
    <location>
        <begin position="20"/>
        <end position="39"/>
    </location>
</feature>
<feature type="transmembrane region" description="Helical" evidence="6">
    <location>
        <begin position="362"/>
        <end position="384"/>
    </location>
</feature>
<evidence type="ECO:0000256" key="6">
    <source>
        <dbReference type="SAM" id="Phobius"/>
    </source>
</evidence>
<dbReference type="EMBL" id="PDPS01000020">
    <property type="protein sequence ID" value="PID59183.1"/>
    <property type="molecule type" value="Genomic_DNA"/>
</dbReference>
<comment type="caution">
    <text evidence="8">The sequence shown here is derived from an EMBL/GenBank/DDBJ whole genome shotgun (WGS) entry which is preliminary data.</text>
</comment>
<dbReference type="InterPro" id="IPR000731">
    <property type="entry name" value="SSD"/>
</dbReference>
<accession>A0A2G6EAR3</accession>
<keyword evidence="5 6" id="KW-0472">Membrane</keyword>
<dbReference type="GO" id="GO:0022857">
    <property type="term" value="F:transmembrane transporter activity"/>
    <property type="evidence" value="ECO:0007669"/>
    <property type="project" value="InterPro"/>
</dbReference>
<name>A0A2G6EAR3_9BACT</name>
<evidence type="ECO:0000256" key="4">
    <source>
        <dbReference type="ARBA" id="ARBA00022989"/>
    </source>
</evidence>
<feature type="transmembrane region" description="Helical" evidence="6">
    <location>
        <begin position="421"/>
        <end position="442"/>
    </location>
</feature>
<dbReference type="SUPFAM" id="SSF82866">
    <property type="entry name" value="Multidrug efflux transporter AcrB transmembrane domain"/>
    <property type="match status" value="2"/>
</dbReference>
<feature type="transmembrane region" description="Helical" evidence="6">
    <location>
        <begin position="751"/>
        <end position="772"/>
    </location>
</feature>
<keyword evidence="4 6" id="KW-1133">Transmembrane helix</keyword>
<dbReference type="AlphaFoldDB" id="A0A2G6EAR3"/>